<proteinExistence type="predicted"/>
<dbReference type="EMBL" id="CP061800">
    <property type="protein sequence ID" value="QTA86966.1"/>
    <property type="molecule type" value="Genomic_DNA"/>
</dbReference>
<keyword evidence="2" id="KW-1185">Reference proteome</keyword>
<gene>
    <name evidence="1" type="ORF">dnm_029930</name>
</gene>
<dbReference type="KEGG" id="dmm:dnm_029930"/>
<dbReference type="AlphaFoldDB" id="A0A975GMJ5"/>
<sequence>MGKNFLLIRRSEIFHSGFMKICDLLSIRKSKNFVTALKECVYTFRGSDPDPLRNERKKIS</sequence>
<dbReference type="Proteomes" id="UP000663722">
    <property type="component" value="Chromosome"/>
</dbReference>
<name>A0A975GMJ5_9BACT</name>
<evidence type="ECO:0000313" key="1">
    <source>
        <dbReference type="EMBL" id="QTA86966.1"/>
    </source>
</evidence>
<organism evidence="1 2">
    <name type="scientific">Desulfonema magnum</name>
    <dbReference type="NCBI Taxonomy" id="45655"/>
    <lineage>
        <taxon>Bacteria</taxon>
        <taxon>Pseudomonadati</taxon>
        <taxon>Thermodesulfobacteriota</taxon>
        <taxon>Desulfobacteria</taxon>
        <taxon>Desulfobacterales</taxon>
        <taxon>Desulfococcaceae</taxon>
        <taxon>Desulfonema</taxon>
    </lineage>
</organism>
<protein>
    <submittedName>
        <fullName evidence="1">Uncharacterized protein</fullName>
    </submittedName>
</protein>
<accession>A0A975GMJ5</accession>
<evidence type="ECO:0000313" key="2">
    <source>
        <dbReference type="Proteomes" id="UP000663722"/>
    </source>
</evidence>
<reference evidence="1" key="1">
    <citation type="journal article" date="2021" name="Microb. Physiol.">
        <title>Proteogenomic Insights into the Physiology of Marine, Sulfate-Reducing, Filamentous Desulfonema limicola and Desulfonema magnum.</title>
        <authorList>
            <person name="Schnaars V."/>
            <person name="Wohlbrand L."/>
            <person name="Scheve S."/>
            <person name="Hinrichs C."/>
            <person name="Reinhardt R."/>
            <person name="Rabus R."/>
        </authorList>
    </citation>
    <scope>NUCLEOTIDE SEQUENCE</scope>
    <source>
        <strain evidence="1">4be13</strain>
    </source>
</reference>